<accession>A0A2P2I799</accession>
<dbReference type="GO" id="GO:2000134">
    <property type="term" value="P:negative regulation of G1/S transition of mitotic cell cycle"/>
    <property type="evidence" value="ECO:0007669"/>
    <property type="project" value="TreeGrafter"/>
</dbReference>
<feature type="region of interest" description="Disordered" evidence="8">
    <location>
        <begin position="364"/>
        <end position="384"/>
    </location>
</feature>
<keyword evidence="4" id="KW-0805">Transcription regulation</keyword>
<feature type="region of interest" description="Disordered" evidence="8">
    <location>
        <begin position="889"/>
        <end position="925"/>
    </location>
</feature>
<keyword evidence="6" id="KW-0539">Nucleus</keyword>
<evidence type="ECO:0000259" key="9">
    <source>
        <dbReference type="SMART" id="SM01367"/>
    </source>
</evidence>
<dbReference type="SUPFAM" id="SSF47954">
    <property type="entry name" value="Cyclin-like"/>
    <property type="match status" value="2"/>
</dbReference>
<dbReference type="PANTHER" id="PTHR13742">
    <property type="entry name" value="RETINOBLASTOMA-ASSOCIATED PROTEIN RB -RELATED"/>
    <property type="match status" value="1"/>
</dbReference>
<feature type="domain" description="Retinoblastoma-associated protein A-box" evidence="10">
    <location>
        <begin position="390"/>
        <end position="630"/>
    </location>
</feature>
<keyword evidence="5" id="KW-0804">Transcription</keyword>
<keyword evidence="7" id="KW-0131">Cell cycle</keyword>
<dbReference type="GO" id="GO:0000785">
    <property type="term" value="C:chromatin"/>
    <property type="evidence" value="ECO:0007669"/>
    <property type="project" value="TreeGrafter"/>
</dbReference>
<dbReference type="InterPro" id="IPR036915">
    <property type="entry name" value="Cyclin-like_sf"/>
</dbReference>
<organism evidence="11">
    <name type="scientific">Hirondellea gigas</name>
    <dbReference type="NCBI Taxonomy" id="1518452"/>
    <lineage>
        <taxon>Eukaryota</taxon>
        <taxon>Metazoa</taxon>
        <taxon>Ecdysozoa</taxon>
        <taxon>Arthropoda</taxon>
        <taxon>Crustacea</taxon>
        <taxon>Multicrustacea</taxon>
        <taxon>Malacostraca</taxon>
        <taxon>Eumalacostraca</taxon>
        <taxon>Peracarida</taxon>
        <taxon>Amphipoda</taxon>
        <taxon>Amphilochidea</taxon>
        <taxon>Lysianassida</taxon>
        <taxon>Lysianassidira</taxon>
        <taxon>Lysianassoidea</taxon>
        <taxon>Lysianassidae</taxon>
        <taxon>Hirondellea</taxon>
    </lineage>
</organism>
<dbReference type="InterPro" id="IPR002720">
    <property type="entry name" value="RB_A"/>
</dbReference>
<proteinExistence type="evidence at transcript level"/>
<dbReference type="InterPro" id="IPR028309">
    <property type="entry name" value="RB_fam"/>
</dbReference>
<dbReference type="InterPro" id="IPR024599">
    <property type="entry name" value="RB_N"/>
</dbReference>
<comment type="subcellular location">
    <subcellularLocation>
        <location evidence="1">Nucleus</location>
    </subcellularLocation>
</comment>
<feature type="compositionally biased region" description="Low complexity" evidence="8">
    <location>
        <begin position="896"/>
        <end position="908"/>
    </location>
</feature>
<reference evidence="11" key="1">
    <citation type="journal article" date="2018" name="Biosci. Biotechnol. Biochem.">
        <title>Polysaccharide hydrolase of the hadal zone amphipods Hirondellea gigas.</title>
        <authorList>
            <person name="Kobayashi H."/>
            <person name="Nagahama T."/>
            <person name="Arai W."/>
            <person name="Sasagawa Y."/>
            <person name="Umeda M."/>
            <person name="Hayashi T."/>
            <person name="Nikaido I."/>
            <person name="Watanabe H."/>
            <person name="Oguri K."/>
            <person name="Kitazato H."/>
            <person name="Fujioka K."/>
            <person name="Kido Y."/>
            <person name="Takami H."/>
        </authorList>
    </citation>
    <scope>NUCLEOTIDE SEQUENCE</scope>
    <source>
        <tissue evidence="11">Whole body</tissue>
    </source>
</reference>
<dbReference type="SMART" id="SM01368">
    <property type="entry name" value="RB_A"/>
    <property type="match status" value="1"/>
</dbReference>
<dbReference type="GO" id="GO:0005667">
    <property type="term" value="C:transcription regulator complex"/>
    <property type="evidence" value="ECO:0007669"/>
    <property type="project" value="TreeGrafter"/>
</dbReference>
<dbReference type="Pfam" id="PF11934">
    <property type="entry name" value="DUF3452"/>
    <property type="match status" value="1"/>
</dbReference>
<evidence type="ECO:0000259" key="10">
    <source>
        <dbReference type="SMART" id="SM01368"/>
    </source>
</evidence>
<dbReference type="GO" id="GO:0005634">
    <property type="term" value="C:nucleus"/>
    <property type="evidence" value="ECO:0007669"/>
    <property type="project" value="UniProtKB-SubCell"/>
</dbReference>
<dbReference type="GO" id="GO:0030154">
    <property type="term" value="P:cell differentiation"/>
    <property type="evidence" value="ECO:0007669"/>
    <property type="project" value="TreeGrafter"/>
</dbReference>
<evidence type="ECO:0000256" key="5">
    <source>
        <dbReference type="ARBA" id="ARBA00023163"/>
    </source>
</evidence>
<feature type="compositionally biased region" description="Polar residues" evidence="8">
    <location>
        <begin position="756"/>
        <end position="772"/>
    </location>
</feature>
<feature type="domain" description="Retinoblastoma-associated protein N-terminal" evidence="9">
    <location>
        <begin position="63"/>
        <end position="208"/>
    </location>
</feature>
<feature type="region of interest" description="Disordered" evidence="8">
    <location>
        <begin position="656"/>
        <end position="784"/>
    </location>
</feature>
<evidence type="ECO:0000256" key="6">
    <source>
        <dbReference type="ARBA" id="ARBA00023242"/>
    </source>
</evidence>
<evidence type="ECO:0000256" key="8">
    <source>
        <dbReference type="SAM" id="MobiDB-lite"/>
    </source>
</evidence>
<dbReference type="Pfam" id="PF01858">
    <property type="entry name" value="RB_A"/>
    <property type="match status" value="1"/>
</dbReference>
<evidence type="ECO:0000313" key="11">
    <source>
        <dbReference type="EMBL" id="LAB69917.1"/>
    </source>
</evidence>
<sequence length="1169" mass="129506">MALIETAQDVNGRFQDLVLDLNLDQITADEAWRNYETLKLRYAMEGDQMLWVSCAVYEACMQRTLPTVGGRQGSTVQGNCVSLTRMLRFCNITFPEFLKKKRLWLKMTHLDNGYIKLINLLETKYSVSKNIFMKYCPIFLDLFADPSKDEPRPPRSRKQRRLPCNATELYHFCWTLYILIKGKYSRSTQDLVSSYSMLMCCVDLIYTNVKDTGRTNLLNQTCGGFPDVAYTSEGLDCTQLPDSMIDYLCGKFHCVVVETKVVQRFYMKQNIEDFIEKKLLKGTPNGMCLLESQNFDYNVKEVRNAYETELLSSGEFDERMFLSNDKVLGLTGSNAASPVSSASVTPMPDMPNRTLILPGDRDFQPQTPITGRASGHGSPGTGQHQQYPYSPIAAVYSAINKLYHLTKGRNAEPSAELAAMLQSVSYDPTATIKELLVEMSITFYKLYCALDLSKGGTGTCNSNTDSPQQVALATAAAAAVQQDISCADIQQETLTPTPGLGTTVTFARMRLRAAKTLFYSLLESILRDETRRKGDIEAFVKQNMFFRTLFVCCVELVLKCYNDPLKFPWSLQIGGVPAYYFVRIIEPLVRSEQQQENRLPRDLVNHLKRIEEQVLDSLVWQSESPLWQILEDDAQGVPSCKDVNFSDLLDNRTGISSNGGAGSGDSITSGQLQPPASVIMSPHHRQRTPASPRQSPLSSASSERLGLQSPPGGNKGSVKRTLLFPPDTAPNTSPGNNYGITAPLPPPPPSDVPSLGNQTNGSASPTVLQEQQQSKDESIGQKPRRHGSLGLFFRKVYNVASLRLCCLCEKLKINTVDLRRKIWTVLEYAIINHTSLLQDRHLDQLIMCTTYTVCKVTGEDRTLSEIMKQYRCQPQADSHIYRSVLIRRTKPESAEDSSSGSDTSRGSRLPPPSPAIPRPSTSLTPIETRRSSAANNMVPGKVNGTSTSFKNEERGDLIRFYNHVYVPVLRAFALRFRENNSEEGYMNMPPLSPLPMVRVLPVSPCRRISATRPVFVRGMGSIGPAASSPRQSMQHFFNRSPAKNLRTINTIMSMRAGGSSSQQRSGSKRPLGDDSNVVAGQDTNNNKQLRGLSRRLNTVLDERQQSSTSAADSAPADAVLLQEPNSVVGLARTISNFSNSSADTVILSNGDLTNATGPDADAAQHDAHG</sequence>
<dbReference type="GO" id="GO:0000977">
    <property type="term" value="F:RNA polymerase II transcription regulatory region sequence-specific DNA binding"/>
    <property type="evidence" value="ECO:0007669"/>
    <property type="project" value="TreeGrafter"/>
</dbReference>
<dbReference type="AlphaFoldDB" id="A0A2P2I799"/>
<dbReference type="Gene3D" id="1.10.472.10">
    <property type="entry name" value="Cyclin-like"/>
    <property type="match status" value="2"/>
</dbReference>
<evidence type="ECO:0000256" key="7">
    <source>
        <dbReference type="ARBA" id="ARBA00023306"/>
    </source>
</evidence>
<keyword evidence="3" id="KW-0678">Repressor</keyword>
<dbReference type="EMBL" id="IACF01004323">
    <property type="protein sequence ID" value="LAB69917.1"/>
    <property type="molecule type" value="mRNA"/>
</dbReference>
<evidence type="ECO:0000256" key="1">
    <source>
        <dbReference type="ARBA" id="ARBA00004123"/>
    </source>
</evidence>
<name>A0A2P2I799_9CRUS</name>
<evidence type="ECO:0000256" key="4">
    <source>
        <dbReference type="ARBA" id="ARBA00023015"/>
    </source>
</evidence>
<dbReference type="SMART" id="SM01367">
    <property type="entry name" value="DUF3452"/>
    <property type="match status" value="1"/>
</dbReference>
<evidence type="ECO:0000256" key="3">
    <source>
        <dbReference type="ARBA" id="ARBA00022491"/>
    </source>
</evidence>
<evidence type="ECO:0000256" key="2">
    <source>
        <dbReference type="ARBA" id="ARBA00009475"/>
    </source>
</evidence>
<feature type="compositionally biased region" description="Low complexity" evidence="8">
    <location>
        <begin position="1054"/>
        <end position="1065"/>
    </location>
</feature>
<protein>
    <submittedName>
        <fullName evidence="11">Retinoblastoma-like protein 2</fullName>
    </submittedName>
</protein>
<comment type="similarity">
    <text evidence="2">Belongs to the retinoblastoma protein (RB) family.</text>
</comment>
<dbReference type="InterPro" id="IPR002719">
    <property type="entry name" value="RB_B"/>
</dbReference>
<feature type="region of interest" description="Disordered" evidence="8">
    <location>
        <begin position="1054"/>
        <end position="1090"/>
    </location>
</feature>
<dbReference type="Gene3D" id="1.10.472.140">
    <property type="match status" value="1"/>
</dbReference>
<feature type="compositionally biased region" description="Low complexity" evidence="8">
    <location>
        <begin position="690"/>
        <end position="705"/>
    </location>
</feature>
<dbReference type="GO" id="GO:0006357">
    <property type="term" value="P:regulation of transcription by RNA polymerase II"/>
    <property type="evidence" value="ECO:0007669"/>
    <property type="project" value="InterPro"/>
</dbReference>
<dbReference type="Pfam" id="PF01857">
    <property type="entry name" value="RB_B"/>
    <property type="match status" value="1"/>
</dbReference>
<feature type="compositionally biased region" description="Polar residues" evidence="8">
    <location>
        <begin position="729"/>
        <end position="739"/>
    </location>
</feature>
<feature type="compositionally biased region" description="Polar residues" evidence="8">
    <location>
        <begin position="665"/>
        <end position="674"/>
    </location>
</feature>
<dbReference type="PANTHER" id="PTHR13742:SF17">
    <property type="entry name" value="RE32990P-RELATED"/>
    <property type="match status" value="1"/>
</dbReference>